<dbReference type="Pfam" id="PF11915">
    <property type="entry name" value="DUF3433"/>
    <property type="match status" value="2"/>
</dbReference>
<keyword evidence="1" id="KW-1133">Transmembrane helix</keyword>
<sequence>MADLGKGKEPATHQFLVDDSPSKRRQHEWVPSLLQKKALLPLAICCFVFAAILQVLDAIVSRNQGIPLDDNAYVIPMRYLPTLCLVAIGLIWKSVLGDIKRIMPWSAMSADDEATAENSVLLNYVGKVEVLSLFESFKRKHWALSLSLSVGFLLGVSVTAANSLTYSELSAEISHDATLRKTTGFEFHGTLVTPNGSLTIASDHVGNQPYGAVSAQRVVGGPYTSWTSGKYVFESFQLADDQDSVEGADLDAEVSSFAASFDCKELDYSWTLGSPDSTMETARQVSFVANQTIDDCVLSVYQERDILPNSTDPSPRGWLNITSCLNEPKDMRILATLASPLENSTAPVSNNTLDISVSGMVCSPVFTMQQARVRASARTGEIKNFEILPETLVAADIETPVEAIWQYLSNPTTANMDWWRARRWGPFDNQTEKIFNLTQMYAYWQLSDDFFEAFFQGVDQDKQRDLVDQPAEFKSELESLASNTIAQVVNFIGRSNSSEELGGGTVWNGPRLLLRDASLRVLQAIFIFIGLTGILLATLLRPRSDLHRDPGSLAQTAIIISASHDSTEEAFSSLSRSSNMSMANSLQGTRFKLHPETSGVSLAGQQFESDRPTQSIAEEIRPSKKLNKGWKPLAFRLDVRSTLIFAFVTTMVTLGILQSISQTHSGLCRNTDTAARIYSFVPTLILVLLSYACSGVDGTVRSMNAYKSLSNPSKKQPLLLNYREYNFWALEKLTSKRHNLGFAVVASSIALVLFPVIKIIAAGLYETTVTTYQRDIVVNLDASLPENWESTLTADDPSETGSRFAEWARIPMFNLGERPGILGNLVFSNISGVVDELGYEIVPGDTIELPVPAVLVDVNCTALSNDMFIFRAVTTSGFDDDFMYYRIECISPLCEDFLTRHYDAFGGYRFLGRVYSPTTAQFGIALSDFGSSYESITNLTLVEDGDIIQPGDVDIALPTTRGAICSREMHLVEVNATFTQKTQRGLDDAVTVLPWSPSHFDRESLVFKKKLEYVDDRIGSLLPIWYSPNSQSFLNSNDSLWPSETTSLNFFELLATYAEYEAKNISSLLDTDGFARATTEMFTAYTVQLLTELRPAAVGTPRNANATIAMQRERISQDLTSTIVVEVLLASVLCCLAWIALRFPRSAILPKDPDSIAARFSLLAGSRLVQRLREDPSARQREDGIWSEKSGLGWWPTSGSERTWRWGIDIGDDMVKQDWKHPPAEASVGETAQSTSEEALDVAAFENAGIAQTSSLLAADSRAAYRQA</sequence>
<dbReference type="STRING" id="420778.A0A1S8B779"/>
<dbReference type="PANTHER" id="PTHR37544:SF1">
    <property type="entry name" value="PHOSPHORIBOSYLAMINOIMIDAZOLE-SUCCINOCARBOXAMIDE SYNTHASE"/>
    <property type="match status" value="1"/>
</dbReference>
<feature type="transmembrane region" description="Helical" evidence="1">
    <location>
        <begin position="1119"/>
        <end position="1141"/>
    </location>
</feature>
<keyword evidence="1" id="KW-0472">Membrane</keyword>
<evidence type="ECO:0000313" key="2">
    <source>
        <dbReference type="EMBL" id="OMP83422.1"/>
    </source>
</evidence>
<dbReference type="EMBL" id="MSZU01000111">
    <property type="protein sequence ID" value="OMP83422.1"/>
    <property type="molecule type" value="Genomic_DNA"/>
</dbReference>
<protein>
    <submittedName>
        <fullName evidence="2">Uncharacterized protein</fullName>
    </submittedName>
</protein>
<feature type="transmembrane region" description="Helical" evidence="1">
    <location>
        <begin position="142"/>
        <end position="161"/>
    </location>
</feature>
<dbReference type="Proteomes" id="UP000190776">
    <property type="component" value="Unassembled WGS sequence"/>
</dbReference>
<dbReference type="InterPro" id="IPR021840">
    <property type="entry name" value="DUF3433"/>
</dbReference>
<proteinExistence type="predicted"/>
<comment type="caution">
    <text evidence="2">The sequence shown here is derived from an EMBL/GenBank/DDBJ whole genome shotgun (WGS) entry which is preliminary data.</text>
</comment>
<dbReference type="PANTHER" id="PTHR37544">
    <property type="entry name" value="SPRAY-RELATED"/>
    <property type="match status" value="1"/>
</dbReference>
<feature type="transmembrane region" description="Helical" evidence="1">
    <location>
        <begin position="740"/>
        <end position="765"/>
    </location>
</feature>
<evidence type="ECO:0000313" key="3">
    <source>
        <dbReference type="Proteomes" id="UP000190776"/>
    </source>
</evidence>
<accession>A0A1S8B779</accession>
<feature type="transmembrane region" description="Helical" evidence="1">
    <location>
        <begin position="521"/>
        <end position="540"/>
    </location>
</feature>
<feature type="transmembrane region" description="Helical" evidence="1">
    <location>
        <begin position="38"/>
        <end position="59"/>
    </location>
</feature>
<name>A0A1S8B779_9PEZI</name>
<evidence type="ECO:0000256" key="1">
    <source>
        <dbReference type="SAM" id="Phobius"/>
    </source>
</evidence>
<reference evidence="2 3" key="1">
    <citation type="submission" date="2017-01" db="EMBL/GenBank/DDBJ databases">
        <title>Draft genome sequence of Diplodia seriata F98.1, a fungal species involved in grapevine trunk diseases.</title>
        <authorList>
            <person name="Robert-Siegwald G."/>
            <person name="Vallet J."/>
            <person name="Abou-Mansour E."/>
            <person name="Xu J."/>
            <person name="Rey P."/>
            <person name="Bertsch C."/>
            <person name="Rego C."/>
            <person name="Larignon P."/>
            <person name="Fontaine F."/>
            <person name="Lebrun M.-H."/>
        </authorList>
    </citation>
    <scope>NUCLEOTIDE SEQUENCE [LARGE SCALE GENOMIC DNA]</scope>
    <source>
        <strain evidence="2 3">F98.1</strain>
    </source>
</reference>
<organism evidence="2 3">
    <name type="scientific">Diplodia seriata</name>
    <dbReference type="NCBI Taxonomy" id="420778"/>
    <lineage>
        <taxon>Eukaryota</taxon>
        <taxon>Fungi</taxon>
        <taxon>Dikarya</taxon>
        <taxon>Ascomycota</taxon>
        <taxon>Pezizomycotina</taxon>
        <taxon>Dothideomycetes</taxon>
        <taxon>Dothideomycetes incertae sedis</taxon>
        <taxon>Botryosphaeriales</taxon>
        <taxon>Botryosphaeriaceae</taxon>
        <taxon>Diplodia</taxon>
    </lineage>
</organism>
<feature type="transmembrane region" description="Helical" evidence="1">
    <location>
        <begin position="677"/>
        <end position="700"/>
    </location>
</feature>
<dbReference type="OrthoDB" id="3912677at2759"/>
<keyword evidence="1" id="KW-0812">Transmembrane</keyword>
<dbReference type="AlphaFoldDB" id="A0A1S8B779"/>
<feature type="transmembrane region" description="Helical" evidence="1">
    <location>
        <begin position="79"/>
        <end position="96"/>
    </location>
</feature>
<gene>
    <name evidence="2" type="ORF">BK809_0004803</name>
</gene>